<sequence>MEGRQCSHCHVTRTSQWRRDPNGGHFCNSCALEYLKHGTLRPVDPSCKDREIRRRNRAKGKKVDTSR</sequence>
<protein>
    <recommendedName>
        <fullName evidence="8">GATA-type domain-containing protein</fullName>
    </recommendedName>
</protein>
<evidence type="ECO:0000313" key="10">
    <source>
        <dbReference type="Proteomes" id="UP000268162"/>
    </source>
</evidence>
<evidence type="ECO:0000256" key="1">
    <source>
        <dbReference type="ARBA" id="ARBA00004123"/>
    </source>
</evidence>
<feature type="domain" description="GATA-type" evidence="8">
    <location>
        <begin position="1"/>
        <end position="55"/>
    </location>
</feature>
<dbReference type="PROSITE" id="PS50114">
    <property type="entry name" value="GATA_ZN_FINGER_2"/>
    <property type="match status" value="1"/>
</dbReference>
<dbReference type="PRINTS" id="PR00619">
    <property type="entry name" value="GATAZNFINGER"/>
</dbReference>
<dbReference type="GO" id="GO:0000978">
    <property type="term" value="F:RNA polymerase II cis-regulatory region sequence-specific DNA binding"/>
    <property type="evidence" value="ECO:0007669"/>
    <property type="project" value="TreeGrafter"/>
</dbReference>
<dbReference type="SUPFAM" id="SSF57716">
    <property type="entry name" value="Glucocorticoid receptor-like (DNA-binding domain)"/>
    <property type="match status" value="1"/>
</dbReference>
<keyword evidence="4" id="KW-0862">Zinc</keyword>
<dbReference type="InterPro" id="IPR000679">
    <property type="entry name" value="Znf_GATA"/>
</dbReference>
<dbReference type="InterPro" id="IPR013088">
    <property type="entry name" value="Znf_NHR/GATA"/>
</dbReference>
<keyword evidence="2" id="KW-0479">Metal-binding</keyword>
<accession>A0A4P9ZTI8</accession>
<dbReference type="InterPro" id="IPR039355">
    <property type="entry name" value="Transcription_factor_GATA"/>
</dbReference>
<evidence type="ECO:0000256" key="4">
    <source>
        <dbReference type="ARBA" id="ARBA00022833"/>
    </source>
</evidence>
<evidence type="ECO:0000256" key="3">
    <source>
        <dbReference type="ARBA" id="ARBA00022771"/>
    </source>
</evidence>
<dbReference type="STRING" id="215637.A0A4P9ZTI8"/>
<dbReference type="PANTHER" id="PTHR10071">
    <property type="entry name" value="TRANSCRIPTION FACTOR GATA FAMILY MEMBER"/>
    <property type="match status" value="1"/>
</dbReference>
<dbReference type="GO" id="GO:0005634">
    <property type="term" value="C:nucleus"/>
    <property type="evidence" value="ECO:0007669"/>
    <property type="project" value="UniProtKB-SubCell"/>
</dbReference>
<evidence type="ECO:0000256" key="5">
    <source>
        <dbReference type="ARBA" id="ARBA00023242"/>
    </source>
</evidence>
<gene>
    <name evidence="9" type="ORF">BJ085DRAFT_13268</name>
</gene>
<keyword evidence="5" id="KW-0539">Nucleus</keyword>
<dbReference type="PANTHER" id="PTHR10071:SF281">
    <property type="entry name" value="BOX A-BINDING FACTOR-RELATED"/>
    <property type="match status" value="1"/>
</dbReference>
<dbReference type="Gene3D" id="3.30.50.10">
    <property type="entry name" value="Erythroid Transcription Factor GATA-1, subunit A"/>
    <property type="match status" value="1"/>
</dbReference>
<comment type="subcellular location">
    <subcellularLocation>
        <location evidence="1">Nucleus</location>
    </subcellularLocation>
</comment>
<dbReference type="GO" id="GO:0008270">
    <property type="term" value="F:zinc ion binding"/>
    <property type="evidence" value="ECO:0007669"/>
    <property type="project" value="UniProtKB-KW"/>
</dbReference>
<dbReference type="GO" id="GO:0000122">
    <property type="term" value="P:negative regulation of transcription by RNA polymerase II"/>
    <property type="evidence" value="ECO:0007669"/>
    <property type="project" value="TreeGrafter"/>
</dbReference>
<dbReference type="GO" id="GO:0045944">
    <property type="term" value="P:positive regulation of transcription by RNA polymerase II"/>
    <property type="evidence" value="ECO:0007669"/>
    <property type="project" value="TreeGrafter"/>
</dbReference>
<dbReference type="AlphaFoldDB" id="A0A4P9ZTI8"/>
<evidence type="ECO:0000313" key="9">
    <source>
        <dbReference type="EMBL" id="RKP36062.1"/>
    </source>
</evidence>
<reference evidence="10" key="1">
    <citation type="journal article" date="2018" name="Nat. Microbiol.">
        <title>Leveraging single-cell genomics to expand the fungal tree of life.</title>
        <authorList>
            <person name="Ahrendt S.R."/>
            <person name="Quandt C.A."/>
            <person name="Ciobanu D."/>
            <person name="Clum A."/>
            <person name="Salamov A."/>
            <person name="Andreopoulos B."/>
            <person name="Cheng J.F."/>
            <person name="Woyke T."/>
            <person name="Pelin A."/>
            <person name="Henrissat B."/>
            <person name="Reynolds N.K."/>
            <person name="Benny G.L."/>
            <person name="Smith M.E."/>
            <person name="James T.Y."/>
            <person name="Grigoriev I.V."/>
        </authorList>
    </citation>
    <scope>NUCLEOTIDE SEQUENCE [LARGE SCALE GENOMIC DNA]</scope>
    <source>
        <strain evidence="10">RSA 468</strain>
    </source>
</reference>
<dbReference type="CDD" id="cd00202">
    <property type="entry name" value="ZnF_GATA"/>
    <property type="match status" value="1"/>
</dbReference>
<dbReference type="Proteomes" id="UP000268162">
    <property type="component" value="Unassembled WGS sequence"/>
</dbReference>
<evidence type="ECO:0000256" key="6">
    <source>
        <dbReference type="PROSITE-ProRule" id="PRU00094"/>
    </source>
</evidence>
<dbReference type="Pfam" id="PF00320">
    <property type="entry name" value="GATA"/>
    <property type="match status" value="1"/>
</dbReference>
<dbReference type="GO" id="GO:0000981">
    <property type="term" value="F:DNA-binding transcription factor activity, RNA polymerase II-specific"/>
    <property type="evidence" value="ECO:0007669"/>
    <property type="project" value="TreeGrafter"/>
</dbReference>
<proteinExistence type="predicted"/>
<feature type="region of interest" description="Disordered" evidence="7">
    <location>
        <begin position="48"/>
        <end position="67"/>
    </location>
</feature>
<dbReference type="EMBL" id="ML002726">
    <property type="protein sequence ID" value="RKP36062.1"/>
    <property type="molecule type" value="Genomic_DNA"/>
</dbReference>
<feature type="non-terminal residue" evidence="9">
    <location>
        <position position="67"/>
    </location>
</feature>
<name>A0A4P9ZTI8_9FUNG</name>
<evidence type="ECO:0000256" key="7">
    <source>
        <dbReference type="SAM" id="MobiDB-lite"/>
    </source>
</evidence>
<dbReference type="SMART" id="SM00401">
    <property type="entry name" value="ZnF_GATA"/>
    <property type="match status" value="1"/>
</dbReference>
<organism evidence="9 10">
    <name type="scientific">Dimargaris cristalligena</name>
    <dbReference type="NCBI Taxonomy" id="215637"/>
    <lineage>
        <taxon>Eukaryota</taxon>
        <taxon>Fungi</taxon>
        <taxon>Fungi incertae sedis</taxon>
        <taxon>Zoopagomycota</taxon>
        <taxon>Kickxellomycotina</taxon>
        <taxon>Dimargaritomycetes</taxon>
        <taxon>Dimargaritales</taxon>
        <taxon>Dimargaritaceae</taxon>
        <taxon>Dimargaris</taxon>
    </lineage>
</organism>
<keyword evidence="10" id="KW-1185">Reference proteome</keyword>
<evidence type="ECO:0000259" key="8">
    <source>
        <dbReference type="PROSITE" id="PS50114"/>
    </source>
</evidence>
<dbReference type="PROSITE" id="PS00344">
    <property type="entry name" value="GATA_ZN_FINGER_1"/>
    <property type="match status" value="1"/>
</dbReference>
<evidence type="ECO:0000256" key="2">
    <source>
        <dbReference type="ARBA" id="ARBA00022723"/>
    </source>
</evidence>
<keyword evidence="3 6" id="KW-0863">Zinc-finger</keyword>